<feature type="region of interest" description="Disordered" evidence="6">
    <location>
        <begin position="427"/>
        <end position="480"/>
    </location>
</feature>
<evidence type="ECO:0000256" key="2">
    <source>
        <dbReference type="ARBA" id="ARBA00022692"/>
    </source>
</evidence>
<keyword evidence="4 7" id="KW-0472">Membrane</keyword>
<dbReference type="InterPro" id="IPR027359">
    <property type="entry name" value="Volt_channel_dom_sf"/>
</dbReference>
<evidence type="ECO:0000256" key="3">
    <source>
        <dbReference type="ARBA" id="ARBA00022989"/>
    </source>
</evidence>
<keyword evidence="3 7" id="KW-1133">Transmembrane helix</keyword>
<evidence type="ECO:0000256" key="4">
    <source>
        <dbReference type="ARBA" id="ARBA00023136"/>
    </source>
</evidence>
<dbReference type="Proteomes" id="UP001189429">
    <property type="component" value="Unassembled WGS sequence"/>
</dbReference>
<feature type="compositionally biased region" description="Pro residues" evidence="6">
    <location>
        <begin position="443"/>
        <end position="456"/>
    </location>
</feature>
<keyword evidence="5" id="KW-0175">Coiled coil</keyword>
<evidence type="ECO:0000256" key="6">
    <source>
        <dbReference type="SAM" id="MobiDB-lite"/>
    </source>
</evidence>
<feature type="compositionally biased region" description="Low complexity" evidence="6">
    <location>
        <begin position="554"/>
        <end position="593"/>
    </location>
</feature>
<dbReference type="EMBL" id="CAUYUJ010016549">
    <property type="protein sequence ID" value="CAK0866567.1"/>
    <property type="molecule type" value="Genomic_DNA"/>
</dbReference>
<accession>A0ABN9V1H7</accession>
<dbReference type="PANTHER" id="PTHR10037:SF62">
    <property type="entry name" value="SODIUM CHANNEL PROTEIN 60E"/>
    <property type="match status" value="1"/>
</dbReference>
<feature type="coiled-coil region" evidence="5">
    <location>
        <begin position="495"/>
        <end position="529"/>
    </location>
</feature>
<gene>
    <name evidence="9" type="ORF">PCOR1329_LOCUS53721</name>
</gene>
<comment type="caution">
    <text evidence="9">The sequence shown here is derived from an EMBL/GenBank/DDBJ whole genome shotgun (WGS) entry which is preliminary data.</text>
</comment>
<feature type="transmembrane region" description="Helical" evidence="7">
    <location>
        <begin position="163"/>
        <end position="183"/>
    </location>
</feature>
<dbReference type="Pfam" id="PF00520">
    <property type="entry name" value="Ion_trans"/>
    <property type="match status" value="1"/>
</dbReference>
<evidence type="ECO:0000313" key="10">
    <source>
        <dbReference type="Proteomes" id="UP001189429"/>
    </source>
</evidence>
<sequence>MALRASPQASLPKHRMLAEADVDLPWIKTDQADYLFAGLIVLNAIIIGIDIEVTIRSDDGKPSELLFWLQVLFLVAFMIEMGLRVRADGPAFFRTAAGAFDLAIILSSSAETSVALGGSQAQLPAVGVMRIFRLLRICRIVRILHICPELSLLISGLAASVQAVFWVFLLLVVTMYVAALLTTMQLGQELSNETLRYYFGGVGRSFFSHFMVLTLEGYPALARAAGEPVAKNWYWYLYFVGFIVFSNIIMMNLVTGIVCENVVATAKSDEHATHIYNEESRKFVEVLRALLHSRGIDASSQIMFDQGEHAFLDIMADERVRELLNTFDVCLEIEDYQLFQILDEDGRGHLDSEQFVSSLLRLRGSKETMHSLLVQADIIRGGQRVMGQIKDSSHKIREYSSKVSAALEEHVCTGLRAARQEVEAAMLRQRPPSPPQSTAGRSTPPPLPPPHSPPPHCAGSSAGGHGGRPSALPPPGAPQLRAEEAPDVLRVRAALAAAEAGASQAEAALERLQADLAASRARVRALEARLARRSEGVQTDAEPPALEPAASGNRLPRSPAARGSARLARGARAAPCADAAGAPAGGAARRSPSWFPWDPPLRARSRGAQQRQPSLQGAGAGSPCRSPCGARAAAARAAGAADRQRLLGTFRDSPEGHRLLGTFRDSPEALRGQALAVTSEPD</sequence>
<organism evidence="9 10">
    <name type="scientific">Prorocentrum cordatum</name>
    <dbReference type="NCBI Taxonomy" id="2364126"/>
    <lineage>
        <taxon>Eukaryota</taxon>
        <taxon>Sar</taxon>
        <taxon>Alveolata</taxon>
        <taxon>Dinophyceae</taxon>
        <taxon>Prorocentrales</taxon>
        <taxon>Prorocentraceae</taxon>
        <taxon>Prorocentrum</taxon>
    </lineage>
</organism>
<dbReference type="Gene3D" id="1.20.120.350">
    <property type="entry name" value="Voltage-gated potassium channels. Chain C"/>
    <property type="match status" value="1"/>
</dbReference>
<evidence type="ECO:0000313" key="9">
    <source>
        <dbReference type="EMBL" id="CAK0866567.1"/>
    </source>
</evidence>
<dbReference type="InterPro" id="IPR043203">
    <property type="entry name" value="VGCC_Ca_Na"/>
</dbReference>
<feature type="transmembrane region" description="Helical" evidence="7">
    <location>
        <begin position="195"/>
        <end position="215"/>
    </location>
</feature>
<feature type="region of interest" description="Disordered" evidence="6">
    <location>
        <begin position="648"/>
        <end position="682"/>
    </location>
</feature>
<evidence type="ECO:0000256" key="7">
    <source>
        <dbReference type="SAM" id="Phobius"/>
    </source>
</evidence>
<keyword evidence="10" id="KW-1185">Reference proteome</keyword>
<feature type="domain" description="Ion transport" evidence="8">
    <location>
        <begin position="33"/>
        <end position="265"/>
    </location>
</feature>
<comment type="subcellular location">
    <subcellularLocation>
        <location evidence="1">Membrane</location>
        <topology evidence="1">Multi-pass membrane protein</topology>
    </subcellularLocation>
</comment>
<evidence type="ECO:0000259" key="8">
    <source>
        <dbReference type="Pfam" id="PF00520"/>
    </source>
</evidence>
<keyword evidence="2 7" id="KW-0812">Transmembrane</keyword>
<dbReference type="Gene3D" id="1.10.287.70">
    <property type="match status" value="1"/>
</dbReference>
<proteinExistence type="predicted"/>
<reference evidence="9" key="1">
    <citation type="submission" date="2023-10" db="EMBL/GenBank/DDBJ databases">
        <authorList>
            <person name="Chen Y."/>
            <person name="Shah S."/>
            <person name="Dougan E. K."/>
            <person name="Thang M."/>
            <person name="Chan C."/>
        </authorList>
    </citation>
    <scope>NUCLEOTIDE SEQUENCE [LARGE SCALE GENOMIC DNA]</scope>
</reference>
<feature type="region of interest" description="Disordered" evidence="6">
    <location>
        <begin position="532"/>
        <end position="627"/>
    </location>
</feature>
<dbReference type="PANTHER" id="PTHR10037">
    <property type="entry name" value="VOLTAGE-GATED CATION CHANNEL CALCIUM AND SODIUM"/>
    <property type="match status" value="1"/>
</dbReference>
<protein>
    <recommendedName>
        <fullName evidence="8">Ion transport domain-containing protein</fullName>
    </recommendedName>
</protein>
<evidence type="ECO:0000256" key="1">
    <source>
        <dbReference type="ARBA" id="ARBA00004141"/>
    </source>
</evidence>
<feature type="transmembrane region" description="Helical" evidence="7">
    <location>
        <begin position="34"/>
        <end position="53"/>
    </location>
</feature>
<name>A0ABN9V1H7_9DINO</name>
<evidence type="ECO:0000256" key="5">
    <source>
        <dbReference type="SAM" id="Coils"/>
    </source>
</evidence>
<dbReference type="InterPro" id="IPR005821">
    <property type="entry name" value="Ion_trans_dom"/>
</dbReference>
<feature type="transmembrane region" description="Helical" evidence="7">
    <location>
        <begin position="65"/>
        <end position="85"/>
    </location>
</feature>
<dbReference type="SUPFAM" id="SSF81324">
    <property type="entry name" value="Voltage-gated potassium channels"/>
    <property type="match status" value="1"/>
</dbReference>
<feature type="transmembrane region" description="Helical" evidence="7">
    <location>
        <begin position="235"/>
        <end position="259"/>
    </location>
</feature>